<name>A0ABV7DGL4_9HYPH</name>
<evidence type="ECO:0000313" key="3">
    <source>
        <dbReference type="EMBL" id="MFC3074086.1"/>
    </source>
</evidence>
<sequence>MTADRHIAVIGSGIVGACVAAALSAETYRVTIIEPGPVGGEQAASFGNGAWISPASVVPMSVPGLWKKVPGYLLDPTGPLTIRWPYLPAMLPWLVRFLLSGFTEARVERTAKALASLLSDAPARHRALAARIGQPELIASRGLLYVYPDRSAFASDGLSWRLRRQNGVRWTEYEGAALRAVEPALGPGYDFGALVAEGAHCVDPGAYVASIKDHVLAGGGQLVTAAATGFSVAKGRLRGVETSKGMVDCDAAVICAGIGSRRLARLCGDNVPLCSERGYHAVIGGLHSGPSIPVMTSDSKSANTPTRAGLRIAGQVEIAPVRASPDWRRADLLLKHAAATYPSMRDALQACGITRWMGHRPSTPDGLPVMDRSSLSPDILHAFGHGHVGLAAAPMTAHIVTSLIGKREPASDIRPFSLRRFSG</sequence>
<dbReference type="InterPro" id="IPR036188">
    <property type="entry name" value="FAD/NAD-bd_sf"/>
</dbReference>
<dbReference type="Gene3D" id="3.30.9.10">
    <property type="entry name" value="D-Amino Acid Oxidase, subunit A, domain 2"/>
    <property type="match status" value="1"/>
</dbReference>
<evidence type="ECO:0000313" key="4">
    <source>
        <dbReference type="Proteomes" id="UP001595377"/>
    </source>
</evidence>
<dbReference type="PANTHER" id="PTHR13847">
    <property type="entry name" value="SARCOSINE DEHYDROGENASE-RELATED"/>
    <property type="match status" value="1"/>
</dbReference>
<keyword evidence="4" id="KW-1185">Reference proteome</keyword>
<evidence type="ECO:0000256" key="1">
    <source>
        <dbReference type="ARBA" id="ARBA00023002"/>
    </source>
</evidence>
<dbReference type="SUPFAM" id="SSF51905">
    <property type="entry name" value="FAD/NAD(P)-binding domain"/>
    <property type="match status" value="1"/>
</dbReference>
<gene>
    <name evidence="3" type="ORF">ACFOHH_13315</name>
</gene>
<dbReference type="EMBL" id="JBHRSP010000019">
    <property type="protein sequence ID" value="MFC3074086.1"/>
    <property type="molecule type" value="Genomic_DNA"/>
</dbReference>
<dbReference type="InterPro" id="IPR006076">
    <property type="entry name" value="FAD-dep_OxRdtase"/>
</dbReference>
<dbReference type="Pfam" id="PF01266">
    <property type="entry name" value="DAO"/>
    <property type="match status" value="1"/>
</dbReference>
<dbReference type="Gene3D" id="3.50.50.60">
    <property type="entry name" value="FAD/NAD(P)-binding domain"/>
    <property type="match status" value="2"/>
</dbReference>
<keyword evidence="1 3" id="KW-0560">Oxidoreductase</keyword>
<dbReference type="RefSeq" id="WP_257313045.1">
    <property type="nucleotide sequence ID" value="NZ_JANFDG010000003.1"/>
</dbReference>
<dbReference type="Proteomes" id="UP001595377">
    <property type="component" value="Unassembled WGS sequence"/>
</dbReference>
<dbReference type="PANTHER" id="PTHR13847:SF289">
    <property type="entry name" value="GLYCINE OXIDASE"/>
    <property type="match status" value="1"/>
</dbReference>
<dbReference type="SUPFAM" id="SSF54373">
    <property type="entry name" value="FAD-linked reductases, C-terminal domain"/>
    <property type="match status" value="1"/>
</dbReference>
<feature type="domain" description="FAD dependent oxidoreductase" evidence="2">
    <location>
        <begin position="7"/>
        <end position="402"/>
    </location>
</feature>
<protein>
    <submittedName>
        <fullName evidence="3">NAD(P)/FAD-dependent oxidoreductase</fullName>
        <ecNumber evidence="3">1.-.-.-</ecNumber>
    </submittedName>
</protein>
<organism evidence="3 4">
    <name type="scientific">Shinella pollutisoli</name>
    <dbReference type="NCBI Taxonomy" id="2250594"/>
    <lineage>
        <taxon>Bacteria</taxon>
        <taxon>Pseudomonadati</taxon>
        <taxon>Pseudomonadota</taxon>
        <taxon>Alphaproteobacteria</taxon>
        <taxon>Hyphomicrobiales</taxon>
        <taxon>Rhizobiaceae</taxon>
        <taxon>Shinella</taxon>
    </lineage>
</organism>
<dbReference type="EC" id="1.-.-.-" evidence="3"/>
<proteinExistence type="predicted"/>
<reference evidence="4" key="1">
    <citation type="journal article" date="2019" name="Int. J. Syst. Evol. Microbiol.">
        <title>The Global Catalogue of Microorganisms (GCM) 10K type strain sequencing project: providing services to taxonomists for standard genome sequencing and annotation.</title>
        <authorList>
            <consortium name="The Broad Institute Genomics Platform"/>
            <consortium name="The Broad Institute Genome Sequencing Center for Infectious Disease"/>
            <person name="Wu L."/>
            <person name="Ma J."/>
        </authorList>
    </citation>
    <scope>NUCLEOTIDE SEQUENCE [LARGE SCALE GENOMIC DNA]</scope>
    <source>
        <strain evidence="4">KCTC 52677</strain>
    </source>
</reference>
<comment type="caution">
    <text evidence="3">The sequence shown here is derived from an EMBL/GenBank/DDBJ whole genome shotgun (WGS) entry which is preliminary data.</text>
</comment>
<dbReference type="GO" id="GO:0016491">
    <property type="term" value="F:oxidoreductase activity"/>
    <property type="evidence" value="ECO:0007669"/>
    <property type="project" value="UniProtKB-KW"/>
</dbReference>
<evidence type="ECO:0000259" key="2">
    <source>
        <dbReference type="Pfam" id="PF01266"/>
    </source>
</evidence>
<accession>A0ABV7DGL4</accession>
<dbReference type="PROSITE" id="PS51257">
    <property type="entry name" value="PROKAR_LIPOPROTEIN"/>
    <property type="match status" value="1"/>
</dbReference>